<keyword evidence="4 6" id="KW-1133">Transmembrane helix</keyword>
<feature type="transmembrane region" description="Helical" evidence="6">
    <location>
        <begin position="147"/>
        <end position="167"/>
    </location>
</feature>
<dbReference type="GeneID" id="17350627"/>
<dbReference type="GO" id="GO:0016020">
    <property type="term" value="C:membrane"/>
    <property type="evidence" value="ECO:0007669"/>
    <property type="project" value="UniProtKB-SubCell"/>
</dbReference>
<feature type="transmembrane region" description="Helical" evidence="6">
    <location>
        <begin position="250"/>
        <end position="270"/>
    </location>
</feature>
<dbReference type="Gene3D" id="1.20.1250.20">
    <property type="entry name" value="MFS general substrate transporter like domains"/>
    <property type="match status" value="3"/>
</dbReference>
<keyword evidence="8" id="KW-1185">Reference proteome</keyword>
<comment type="subcellular location">
    <subcellularLocation>
        <location evidence="1">Membrane</location>
        <topology evidence="1">Multi-pass membrane protein</topology>
    </subcellularLocation>
</comment>
<evidence type="ECO:0000256" key="2">
    <source>
        <dbReference type="ARBA" id="ARBA00022448"/>
    </source>
</evidence>
<dbReference type="eggNOG" id="KOG1330">
    <property type="taxonomic scope" value="Eukaryota"/>
</dbReference>
<protein>
    <recommendedName>
        <fullName evidence="9">Major facilitator superfamily (MFS) profile domain-containing protein</fullName>
    </recommendedName>
</protein>
<proteinExistence type="predicted"/>
<feature type="transmembrane region" description="Helical" evidence="6">
    <location>
        <begin position="459"/>
        <end position="482"/>
    </location>
</feature>
<dbReference type="AlphaFoldDB" id="E1ZSP8"/>
<organism evidence="8">
    <name type="scientific">Chlorella variabilis</name>
    <name type="common">Green alga</name>
    <dbReference type="NCBI Taxonomy" id="554065"/>
    <lineage>
        <taxon>Eukaryota</taxon>
        <taxon>Viridiplantae</taxon>
        <taxon>Chlorophyta</taxon>
        <taxon>core chlorophytes</taxon>
        <taxon>Trebouxiophyceae</taxon>
        <taxon>Chlorellales</taxon>
        <taxon>Chlorellaceae</taxon>
        <taxon>Chlorella clade</taxon>
        <taxon>Chlorella</taxon>
    </lineage>
</organism>
<feature type="transmembrane region" description="Helical" evidence="6">
    <location>
        <begin position="300"/>
        <end position="317"/>
    </location>
</feature>
<dbReference type="PANTHER" id="PTHR23505:SF79">
    <property type="entry name" value="PROTEIN SPINSTER"/>
    <property type="match status" value="1"/>
</dbReference>
<evidence type="ECO:0000256" key="4">
    <source>
        <dbReference type="ARBA" id="ARBA00022989"/>
    </source>
</evidence>
<keyword evidence="5 6" id="KW-0472">Membrane</keyword>
<dbReference type="KEGG" id="cvr:CHLNCDRAFT_141353"/>
<sequence length="628" mass="62337">MASPAVRCAAPAAGGRAAAAAVRVPPRAVRLLPRLTSPRLRVCAAAPGGEGSTRGAGAAASLLELPTVPAPASGLAAPLADRTSLGGDGSAPQQSAALQQQPLDALDASLLVQGVGLADAQALETLLPSEPTAAPEPRASAAHTGTLWGLLVMTLGYLHLSVTIYALPSLLPMISEDLQLSDPQGGLLTTGYTVVYGLALIPAGLLADSLMATRVGFAVAQGVQNPVAYSLIPELFPANRTAAMAVYNSAIYLGRALSFVVVILAGQQAAGLAEGGASQLPALGEAGAALGAAAAAWRPLLWWLGPPGLAAAALALWTMEEPRRKGEAGRFLPLVTLSSDSEEEAAERASVATAGAAAAGDGWTAGGAAAAASLAAPAAAPAPAAAAAAAPAKGRLVSAPAAAAPAGLGDSLAKLRQLAGDRSFQALTAAAAAGDVASWALIGWQATFYQRVYELEPSVYAPMLAIIIPVGGIMGGVGAAVFGDRLTARGARGWLTAGTSLAAAPLVAASLLVEDYRLSFAALLMGYALSECWRSPAAVMVREVSPPGLGSTASALHLCIRGLAGALGPIGVALLAVEVGLQHAMLLIPACHLAAGVGLAATEEVLKSEHAKAKAKAAALPGELASLE</sequence>
<dbReference type="InParanoid" id="E1ZSP8"/>
<keyword evidence="3 6" id="KW-0812">Transmembrane</keyword>
<name>E1ZSP8_CHLVA</name>
<dbReference type="RefSeq" id="XP_005843245.1">
    <property type="nucleotide sequence ID" value="XM_005843183.1"/>
</dbReference>
<evidence type="ECO:0000313" key="8">
    <source>
        <dbReference type="Proteomes" id="UP000008141"/>
    </source>
</evidence>
<evidence type="ECO:0000256" key="1">
    <source>
        <dbReference type="ARBA" id="ARBA00004141"/>
    </source>
</evidence>
<accession>E1ZSP8</accession>
<feature type="transmembrane region" description="Helical" evidence="6">
    <location>
        <begin position="494"/>
        <end position="513"/>
    </location>
</feature>
<dbReference type="Proteomes" id="UP000008141">
    <property type="component" value="Unassembled WGS sequence"/>
</dbReference>
<feature type="transmembrane region" description="Helical" evidence="6">
    <location>
        <begin position="187"/>
        <end position="207"/>
    </location>
</feature>
<dbReference type="OrthoDB" id="3639251at2759"/>
<dbReference type="InterPro" id="IPR044770">
    <property type="entry name" value="MFS_spinster-like"/>
</dbReference>
<reference evidence="7 8" key="1">
    <citation type="journal article" date="2010" name="Plant Cell">
        <title>The Chlorella variabilis NC64A genome reveals adaptation to photosymbiosis, coevolution with viruses, and cryptic sex.</title>
        <authorList>
            <person name="Blanc G."/>
            <person name="Duncan G."/>
            <person name="Agarkova I."/>
            <person name="Borodovsky M."/>
            <person name="Gurnon J."/>
            <person name="Kuo A."/>
            <person name="Lindquist E."/>
            <person name="Lucas S."/>
            <person name="Pangilinan J."/>
            <person name="Polle J."/>
            <person name="Salamov A."/>
            <person name="Terry A."/>
            <person name="Yamada T."/>
            <person name="Dunigan D.D."/>
            <person name="Grigoriev I.V."/>
            <person name="Claverie J.M."/>
            <person name="Van Etten J.L."/>
        </authorList>
    </citation>
    <scope>NUCLEOTIDE SEQUENCE [LARGE SCALE GENOMIC DNA]</scope>
    <source>
        <strain evidence="7 8">NC64A</strain>
    </source>
</reference>
<dbReference type="InterPro" id="IPR036259">
    <property type="entry name" value="MFS_trans_sf"/>
</dbReference>
<evidence type="ECO:0000256" key="6">
    <source>
        <dbReference type="SAM" id="Phobius"/>
    </source>
</evidence>
<keyword evidence="2" id="KW-0813">Transport</keyword>
<evidence type="ECO:0008006" key="9">
    <source>
        <dbReference type="Google" id="ProtNLM"/>
    </source>
</evidence>
<feature type="transmembrane region" description="Helical" evidence="6">
    <location>
        <begin position="424"/>
        <end position="447"/>
    </location>
</feature>
<gene>
    <name evidence="7" type="ORF">CHLNCDRAFT_141353</name>
</gene>
<dbReference type="SUPFAM" id="SSF103473">
    <property type="entry name" value="MFS general substrate transporter"/>
    <property type="match status" value="1"/>
</dbReference>
<evidence type="ECO:0000313" key="7">
    <source>
        <dbReference type="EMBL" id="EFN51143.1"/>
    </source>
</evidence>
<dbReference type="PANTHER" id="PTHR23505">
    <property type="entry name" value="SPINSTER"/>
    <property type="match status" value="1"/>
</dbReference>
<dbReference type="EMBL" id="GL433867">
    <property type="protein sequence ID" value="EFN51143.1"/>
    <property type="molecule type" value="Genomic_DNA"/>
</dbReference>
<evidence type="ECO:0000256" key="5">
    <source>
        <dbReference type="ARBA" id="ARBA00023136"/>
    </source>
</evidence>
<evidence type="ECO:0000256" key="3">
    <source>
        <dbReference type="ARBA" id="ARBA00022692"/>
    </source>
</evidence>